<reference evidence="1" key="1">
    <citation type="submission" date="2021-02" db="EMBL/GenBank/DDBJ databases">
        <authorList>
            <person name="Nowell W R."/>
        </authorList>
    </citation>
    <scope>NUCLEOTIDE SEQUENCE</scope>
</reference>
<evidence type="ECO:0000313" key="1">
    <source>
        <dbReference type="EMBL" id="CAF4824261.1"/>
    </source>
</evidence>
<organism evidence="1 2">
    <name type="scientific">Rotaria magnacalcarata</name>
    <dbReference type="NCBI Taxonomy" id="392030"/>
    <lineage>
        <taxon>Eukaryota</taxon>
        <taxon>Metazoa</taxon>
        <taxon>Spiralia</taxon>
        <taxon>Gnathifera</taxon>
        <taxon>Rotifera</taxon>
        <taxon>Eurotatoria</taxon>
        <taxon>Bdelloidea</taxon>
        <taxon>Philodinida</taxon>
        <taxon>Philodinidae</taxon>
        <taxon>Rotaria</taxon>
    </lineage>
</organism>
<dbReference type="AlphaFoldDB" id="A0A8S3BHZ8"/>
<gene>
    <name evidence="1" type="ORF">GIL414_LOCUS48156</name>
</gene>
<dbReference type="EMBL" id="CAJOBJ010155380">
    <property type="protein sequence ID" value="CAF4824261.1"/>
    <property type="molecule type" value="Genomic_DNA"/>
</dbReference>
<comment type="caution">
    <text evidence="1">The sequence shown here is derived from an EMBL/GenBank/DDBJ whole genome shotgun (WGS) entry which is preliminary data.</text>
</comment>
<accession>A0A8S3BHZ8</accession>
<name>A0A8S3BHZ8_9BILA</name>
<evidence type="ECO:0000313" key="2">
    <source>
        <dbReference type="Proteomes" id="UP000681720"/>
    </source>
</evidence>
<protein>
    <submittedName>
        <fullName evidence="1">Uncharacterized protein</fullName>
    </submittedName>
</protein>
<dbReference type="Proteomes" id="UP000681720">
    <property type="component" value="Unassembled WGS sequence"/>
</dbReference>
<proteinExistence type="predicted"/>
<feature type="non-terminal residue" evidence="1">
    <location>
        <position position="1"/>
    </location>
</feature>
<sequence>IVDIATLQHGSRNVLHDLAFTLIEAGKTKQAEKIFRTPWLKARNSRINLHALLLAGI</sequence>